<dbReference type="GO" id="GO:0006654">
    <property type="term" value="P:phosphatidic acid biosynthetic process"/>
    <property type="evidence" value="ECO:0007669"/>
    <property type="project" value="TreeGrafter"/>
</dbReference>
<dbReference type="PANTHER" id="PTHR10434">
    <property type="entry name" value="1-ACYL-SN-GLYCEROL-3-PHOSPHATE ACYLTRANSFERASE"/>
    <property type="match status" value="1"/>
</dbReference>
<proteinExistence type="predicted"/>
<dbReference type="AlphaFoldDB" id="A0A381QIJ0"/>
<keyword evidence="2" id="KW-0012">Acyltransferase</keyword>
<evidence type="ECO:0000313" key="4">
    <source>
        <dbReference type="EMBL" id="SUZ79141.1"/>
    </source>
</evidence>
<evidence type="ECO:0000256" key="1">
    <source>
        <dbReference type="ARBA" id="ARBA00022679"/>
    </source>
</evidence>
<accession>A0A381QIJ0</accession>
<organism evidence="4">
    <name type="scientific">marine metagenome</name>
    <dbReference type="NCBI Taxonomy" id="408172"/>
    <lineage>
        <taxon>unclassified sequences</taxon>
        <taxon>metagenomes</taxon>
        <taxon>ecological metagenomes</taxon>
    </lineage>
</organism>
<dbReference type="InterPro" id="IPR002123">
    <property type="entry name" value="Plipid/glycerol_acylTrfase"/>
</dbReference>
<feature type="domain" description="Phospholipid/glycerol acyltransferase" evidence="3">
    <location>
        <begin position="77"/>
        <end position="196"/>
    </location>
</feature>
<evidence type="ECO:0000259" key="3">
    <source>
        <dbReference type="SMART" id="SM00563"/>
    </source>
</evidence>
<sequence>MKLRGVVALLAVTLGMVLCDLVQRLLIGPLVWLMPSSRKRILGAWMQAMAWLTSRPMVFLGGASIAVPPQVPFEPGVLIIMNHQSLLDIPMVCSSVRGGYPLIVTRKRYRHWIPLISHMIRLYQYPVVDPTANRRDALGMTDDLSEVARTAEVPVAIFPEGTRTRDGDIGRFKKAGLRRILQVRAWKVYILVGDGFWKYAKLKDFLRGISEMNGEVEFVSMLEWNDPAADPNPFIEEIRTRMVARLARMRGDSIT</sequence>
<keyword evidence="1" id="KW-0808">Transferase</keyword>
<name>A0A381QIJ0_9ZZZZ</name>
<dbReference type="SUPFAM" id="SSF69593">
    <property type="entry name" value="Glycerol-3-phosphate (1)-acyltransferase"/>
    <property type="match status" value="1"/>
</dbReference>
<dbReference type="EMBL" id="UINC01001374">
    <property type="protein sequence ID" value="SUZ79141.1"/>
    <property type="molecule type" value="Genomic_DNA"/>
</dbReference>
<gene>
    <name evidence="4" type="ORF">METZ01_LOCUS31995</name>
</gene>
<reference evidence="4" key="1">
    <citation type="submission" date="2018-05" db="EMBL/GenBank/DDBJ databases">
        <authorList>
            <person name="Lanie J.A."/>
            <person name="Ng W.-L."/>
            <person name="Kazmierczak K.M."/>
            <person name="Andrzejewski T.M."/>
            <person name="Davidsen T.M."/>
            <person name="Wayne K.J."/>
            <person name="Tettelin H."/>
            <person name="Glass J.I."/>
            <person name="Rusch D."/>
            <person name="Podicherti R."/>
            <person name="Tsui H.-C.T."/>
            <person name="Winkler M.E."/>
        </authorList>
    </citation>
    <scope>NUCLEOTIDE SEQUENCE</scope>
</reference>
<dbReference type="Pfam" id="PF01553">
    <property type="entry name" value="Acyltransferase"/>
    <property type="match status" value="1"/>
</dbReference>
<dbReference type="PANTHER" id="PTHR10434:SF11">
    <property type="entry name" value="1-ACYL-SN-GLYCEROL-3-PHOSPHATE ACYLTRANSFERASE"/>
    <property type="match status" value="1"/>
</dbReference>
<evidence type="ECO:0000256" key="2">
    <source>
        <dbReference type="ARBA" id="ARBA00023315"/>
    </source>
</evidence>
<protein>
    <recommendedName>
        <fullName evidence="3">Phospholipid/glycerol acyltransferase domain-containing protein</fullName>
    </recommendedName>
</protein>
<dbReference type="CDD" id="cd07989">
    <property type="entry name" value="LPLAT_AGPAT-like"/>
    <property type="match status" value="1"/>
</dbReference>
<dbReference type="GO" id="GO:0003841">
    <property type="term" value="F:1-acylglycerol-3-phosphate O-acyltransferase activity"/>
    <property type="evidence" value="ECO:0007669"/>
    <property type="project" value="TreeGrafter"/>
</dbReference>
<dbReference type="SMART" id="SM00563">
    <property type="entry name" value="PlsC"/>
    <property type="match status" value="1"/>
</dbReference>